<evidence type="ECO:0000313" key="3">
    <source>
        <dbReference type="Proteomes" id="UP000241587"/>
    </source>
</evidence>
<sequence>MDVDNIEEYNGTHDFGKNTFWDFDSFRFDTRMPFRAEPDSAEPFDADISMDFVVCPPSDKHIHDVDMIDADAEEDGSSYEILVHKRVNHSFAIPNAKCFDIDPSSLIWYLHHVGPKSNSAITEEDLNDFAGLQLDVCRFPGHRRQDMSSACGASEERRIYHKAVSVKRGSRYQSHIPSMKIMQKKLGSEFLYNAILKMNEDEELGLDGVSRIKLKQEMDIDDSHRRHQG</sequence>
<accession>A0A2T4H4S1</accession>
<dbReference type="OrthoDB" id="5100848at2759"/>
<proteinExistence type="predicted"/>
<dbReference type="EMBL" id="CP064750">
    <property type="protein sequence ID" value="QPC68052.1"/>
    <property type="molecule type" value="Genomic_DNA"/>
</dbReference>
<reference evidence="1 3" key="1">
    <citation type="submission" date="2018-02" db="EMBL/GenBank/DDBJ databases">
        <title>Fusarium culmorum secondary metabolites in fungal-bacterial-plant interactions.</title>
        <authorList>
            <person name="Schmidt R."/>
        </authorList>
    </citation>
    <scope>NUCLEOTIDE SEQUENCE [LARGE SCALE GENOMIC DNA]</scope>
    <source>
        <strain evidence="1 3">PV</strain>
    </source>
</reference>
<name>A0A2T4H4S1_FUSCU</name>
<dbReference type="Proteomes" id="UP000663297">
    <property type="component" value="Chromosome 4"/>
</dbReference>
<evidence type="ECO:0000313" key="1">
    <source>
        <dbReference type="EMBL" id="PTD10814.1"/>
    </source>
</evidence>
<reference evidence="2" key="2">
    <citation type="submission" date="2020-11" db="EMBL/GenBank/DDBJ databases">
        <title>The chromosome-scale genome resource for two endophytic Fusarium species: F. culmorum and F. pseudograminearum.</title>
        <authorList>
            <person name="Yuan Z."/>
        </authorList>
    </citation>
    <scope>NUCLEOTIDE SEQUENCE</scope>
    <source>
        <strain evidence="2">Class2-1B</strain>
    </source>
</reference>
<dbReference type="Proteomes" id="UP000241587">
    <property type="component" value="Unassembled WGS sequence"/>
</dbReference>
<keyword evidence="3" id="KW-1185">Reference proteome</keyword>
<gene>
    <name evidence="1" type="ORF">FCULG_00011312</name>
    <name evidence="2" type="ORF">HYE67_010283</name>
</gene>
<evidence type="ECO:0000313" key="2">
    <source>
        <dbReference type="EMBL" id="QPC68052.1"/>
    </source>
</evidence>
<dbReference type="EMBL" id="PVEM01000002">
    <property type="protein sequence ID" value="PTD10814.1"/>
    <property type="molecule type" value="Genomic_DNA"/>
</dbReference>
<organism evidence="1 3">
    <name type="scientific">Fusarium culmorum</name>
    <dbReference type="NCBI Taxonomy" id="5516"/>
    <lineage>
        <taxon>Eukaryota</taxon>
        <taxon>Fungi</taxon>
        <taxon>Dikarya</taxon>
        <taxon>Ascomycota</taxon>
        <taxon>Pezizomycotina</taxon>
        <taxon>Sordariomycetes</taxon>
        <taxon>Hypocreomycetidae</taxon>
        <taxon>Hypocreales</taxon>
        <taxon>Nectriaceae</taxon>
        <taxon>Fusarium</taxon>
    </lineage>
</organism>
<dbReference type="OMA" id="HRRQDMS"/>
<protein>
    <submittedName>
        <fullName evidence="1">Uncharacterized protein</fullName>
    </submittedName>
</protein>
<dbReference type="AlphaFoldDB" id="A0A2T4H4S1"/>